<name>A0A2B7WX50_9EURO</name>
<proteinExistence type="inferred from homology"/>
<comment type="similarity">
    <text evidence="1">Belongs to the short-chain dehydrogenases/reductases (SDR) family.</text>
</comment>
<dbReference type="Proteomes" id="UP000223968">
    <property type="component" value="Unassembled WGS sequence"/>
</dbReference>
<comment type="caution">
    <text evidence="4">The sequence shown here is derived from an EMBL/GenBank/DDBJ whole genome shotgun (WGS) entry which is preliminary data.</text>
</comment>
<gene>
    <name evidence="4" type="ORF">AJ79_08018</name>
</gene>
<dbReference type="Pfam" id="PF00106">
    <property type="entry name" value="adh_short"/>
    <property type="match status" value="1"/>
</dbReference>
<dbReference type="STRING" id="1447875.A0A2B7WX50"/>
<reference evidence="4 5" key="1">
    <citation type="submission" date="2017-10" db="EMBL/GenBank/DDBJ databases">
        <title>Comparative genomics in systemic dimorphic fungi from Ajellomycetaceae.</title>
        <authorList>
            <person name="Munoz J.F."/>
            <person name="Mcewen J.G."/>
            <person name="Clay O.K."/>
            <person name="Cuomo C.A."/>
        </authorList>
    </citation>
    <scope>NUCLEOTIDE SEQUENCE [LARGE SCALE GENOMIC DNA]</scope>
    <source>
        <strain evidence="4 5">UAMH5409</strain>
    </source>
</reference>
<dbReference type="InterPro" id="IPR002347">
    <property type="entry name" value="SDR_fam"/>
</dbReference>
<evidence type="ECO:0000256" key="2">
    <source>
        <dbReference type="ARBA" id="ARBA00022857"/>
    </source>
</evidence>
<dbReference type="PANTHER" id="PTHR24320">
    <property type="entry name" value="RETINOL DEHYDROGENASE"/>
    <property type="match status" value="1"/>
</dbReference>
<dbReference type="SUPFAM" id="SSF51735">
    <property type="entry name" value="NAD(P)-binding Rossmann-fold domains"/>
    <property type="match status" value="1"/>
</dbReference>
<dbReference type="OrthoDB" id="542013at2759"/>
<keyword evidence="2" id="KW-0521">NADP</keyword>
<keyword evidence="3" id="KW-0560">Oxidoreductase</keyword>
<evidence type="ECO:0000313" key="4">
    <source>
        <dbReference type="EMBL" id="PGH01147.1"/>
    </source>
</evidence>
<evidence type="ECO:0000256" key="3">
    <source>
        <dbReference type="ARBA" id="ARBA00023002"/>
    </source>
</evidence>
<sequence>MASTRTILITGGTAGLGYHAAITLARQYPTHTILLASRSDPSPSAASRINTSLNQTNVTFLPLDLMSTSSIRTFVDTYAQQNFPPLSALLLNAGLQFPADTAQYTVEGIEKTFAVCHVGHALLFSLLQPFFAEECRIVLTSSGTHDPAQRSGLPDAKYVSAERLAWPMEGTEDATVPGRQRYASAKLANVLWGYALHRRFERVNGVGEGKRGKKWTVVSFDPGLMPGTGLAREAGPVSQWVWNRILPRIMPLLRLLLFSSNIHTPLESGEALAWLATAEEVRGKNGVYYEGRKKIRSSVDSYDEGKQEDLWAWTVKYLARDGDERRQFEVV</sequence>
<evidence type="ECO:0000256" key="1">
    <source>
        <dbReference type="ARBA" id="ARBA00006484"/>
    </source>
</evidence>
<organism evidence="4 5">
    <name type="scientific">Helicocarpus griseus UAMH5409</name>
    <dbReference type="NCBI Taxonomy" id="1447875"/>
    <lineage>
        <taxon>Eukaryota</taxon>
        <taxon>Fungi</taxon>
        <taxon>Dikarya</taxon>
        <taxon>Ascomycota</taxon>
        <taxon>Pezizomycotina</taxon>
        <taxon>Eurotiomycetes</taxon>
        <taxon>Eurotiomycetidae</taxon>
        <taxon>Onygenales</taxon>
        <taxon>Ajellomycetaceae</taxon>
        <taxon>Helicocarpus</taxon>
    </lineage>
</organism>
<dbReference type="PANTHER" id="PTHR24320:SF152">
    <property type="entry name" value="SHORT-CHAIN DEHYDROGENASE_REDUCTASE FAMILY PROTEIN"/>
    <property type="match status" value="1"/>
</dbReference>
<keyword evidence="5" id="KW-1185">Reference proteome</keyword>
<dbReference type="Gene3D" id="3.40.50.720">
    <property type="entry name" value="NAD(P)-binding Rossmann-like Domain"/>
    <property type="match status" value="1"/>
</dbReference>
<dbReference type="InterPro" id="IPR036291">
    <property type="entry name" value="NAD(P)-bd_dom_sf"/>
</dbReference>
<evidence type="ECO:0000313" key="5">
    <source>
        <dbReference type="Proteomes" id="UP000223968"/>
    </source>
</evidence>
<dbReference type="AlphaFoldDB" id="A0A2B7WX50"/>
<accession>A0A2B7WX50</accession>
<dbReference type="EMBL" id="PDNB01000176">
    <property type="protein sequence ID" value="PGH01147.1"/>
    <property type="molecule type" value="Genomic_DNA"/>
</dbReference>
<dbReference type="GO" id="GO:0016491">
    <property type="term" value="F:oxidoreductase activity"/>
    <property type="evidence" value="ECO:0007669"/>
    <property type="project" value="UniProtKB-KW"/>
</dbReference>
<protein>
    <submittedName>
        <fullName evidence="4">Uncharacterized protein</fullName>
    </submittedName>
</protein>